<name>A0A4R2E7P1_9BACT</name>
<dbReference type="AlphaFoldDB" id="A0A4R2E7P1"/>
<gene>
    <name evidence="2" type="ORF">CLV25_11396</name>
</gene>
<accession>A0A4R2E7P1</accession>
<keyword evidence="3" id="KW-1185">Reference proteome</keyword>
<dbReference type="Pfam" id="PF14134">
    <property type="entry name" value="DUF4301"/>
    <property type="match status" value="1"/>
</dbReference>
<organism evidence="2 3">
    <name type="scientific">Acetobacteroides hydrogenigenes</name>
    <dbReference type="NCBI Taxonomy" id="979970"/>
    <lineage>
        <taxon>Bacteria</taxon>
        <taxon>Pseudomonadati</taxon>
        <taxon>Bacteroidota</taxon>
        <taxon>Bacteroidia</taxon>
        <taxon>Bacteroidales</taxon>
        <taxon>Rikenellaceae</taxon>
        <taxon>Acetobacteroides</taxon>
    </lineage>
</organism>
<evidence type="ECO:0000259" key="1">
    <source>
        <dbReference type="Pfam" id="PF14134"/>
    </source>
</evidence>
<feature type="domain" description="DUF4301" evidence="1">
    <location>
        <begin position="4"/>
        <end position="507"/>
    </location>
</feature>
<dbReference type="SUPFAM" id="SSF53448">
    <property type="entry name" value="Nucleotide-diphospho-sugar transferases"/>
    <property type="match status" value="1"/>
</dbReference>
<dbReference type="InterPro" id="IPR025393">
    <property type="entry name" value="DUF4301"/>
</dbReference>
<dbReference type="InterPro" id="IPR029044">
    <property type="entry name" value="Nucleotide-diphossugar_trans"/>
</dbReference>
<comment type="caution">
    <text evidence="2">The sequence shown here is derived from an EMBL/GenBank/DDBJ whole genome shotgun (WGS) entry which is preliminary data.</text>
</comment>
<reference evidence="2 3" key="1">
    <citation type="submission" date="2019-03" db="EMBL/GenBank/DDBJ databases">
        <title>Genomic Encyclopedia of Archaeal and Bacterial Type Strains, Phase II (KMG-II): from individual species to whole genera.</title>
        <authorList>
            <person name="Goeker M."/>
        </authorList>
    </citation>
    <scope>NUCLEOTIDE SEQUENCE [LARGE SCALE GENOMIC DNA]</scope>
    <source>
        <strain evidence="2 3">RL-C</strain>
    </source>
</reference>
<dbReference type="RefSeq" id="WP_131839988.1">
    <property type="nucleotide sequence ID" value="NZ_SLWB01000013.1"/>
</dbReference>
<proteinExistence type="predicted"/>
<evidence type="ECO:0000313" key="3">
    <source>
        <dbReference type="Proteomes" id="UP000294830"/>
    </source>
</evidence>
<sequence>MISSKDRQEIEALGFDVAVIENQLKQFESGFPFLELKAPATVPTGIMQVEDTQKAYLIEKYENFGGKRVKFVPASGAATRMFKSLYEAKDLFENGESKESVFERLKDVKQVFDNLGKFAFYSELKEVSAAKGISLGDLSSANCAVVLSLILGEQGLNYGNLPKGLVKFHAYDDGARKAVAEHLVEGAEYAKNRDSSVSIHFTVSPNHLEGFKAEVAKSKEAVEKKYGVAIVVDYSIQKPSTDTIAVNLDNTPFRGNDGELVFRPAGHGALLENLNDIDGDVIFVKNIDNVVPDNLKPTTVEYKKVLAGLLVDVQERAFAVLRTLDGNASDDKALTDGTFLIEKLGGDLSKLDSLNETEKADCIKNFLNRPIRVCGMVKNLGEPGGGPFVARNSDGDYSLQIVESSQIDLKNPAQKAIFDEATHFNPVDLVCGVKNYKGEKFDLRDFRDPKTGFISIKSKDGRELKAMELPGLWNGAMSNWITLFVEVPLVTFNPVKSINDLLRTEHQ</sequence>
<dbReference type="EMBL" id="SLWB01000013">
    <property type="protein sequence ID" value="TCN64568.1"/>
    <property type="molecule type" value="Genomic_DNA"/>
</dbReference>
<evidence type="ECO:0000313" key="2">
    <source>
        <dbReference type="EMBL" id="TCN64568.1"/>
    </source>
</evidence>
<dbReference type="Proteomes" id="UP000294830">
    <property type="component" value="Unassembled WGS sequence"/>
</dbReference>
<protein>
    <submittedName>
        <fullName evidence="2">Uncharacterized protein DUF4301</fullName>
    </submittedName>
</protein>
<dbReference type="OrthoDB" id="5572060at2"/>